<keyword evidence="2" id="KW-0521">NADP</keyword>
<dbReference type="PANTHER" id="PTHR47706:SF9">
    <property type="entry name" value="NMRA-LIKE DOMAIN-CONTAINING PROTEIN-RELATED"/>
    <property type="match status" value="1"/>
</dbReference>
<evidence type="ECO:0000256" key="1">
    <source>
        <dbReference type="ARBA" id="ARBA00005725"/>
    </source>
</evidence>
<dbReference type="HOGENOM" id="CLU_079104_1_1_1"/>
<comment type="similarity">
    <text evidence="1">Belongs to the NmrA-type oxidoreductase family. Isoflavone reductase subfamily.</text>
</comment>
<feature type="domain" description="NAD(P)-binding" evidence="4">
    <location>
        <begin position="9"/>
        <end position="137"/>
    </location>
</feature>
<dbReference type="AlphaFoldDB" id="W3WTZ5"/>
<dbReference type="STRING" id="1229662.W3WTZ5"/>
<dbReference type="eggNOG" id="ENOG502S5YP">
    <property type="taxonomic scope" value="Eukaryota"/>
</dbReference>
<reference evidence="6" key="1">
    <citation type="journal article" date="2015" name="BMC Genomics">
        <title>Genomic and transcriptomic analysis of the endophytic fungus Pestalotiopsis fici reveals its lifestyle and high potential for synthesis of natural products.</title>
        <authorList>
            <person name="Wang X."/>
            <person name="Zhang X."/>
            <person name="Liu L."/>
            <person name="Xiang M."/>
            <person name="Wang W."/>
            <person name="Sun X."/>
            <person name="Che Y."/>
            <person name="Guo L."/>
            <person name="Liu G."/>
            <person name="Guo L."/>
            <person name="Wang C."/>
            <person name="Yin W.B."/>
            <person name="Stadler M."/>
            <person name="Zhang X."/>
            <person name="Liu X."/>
        </authorList>
    </citation>
    <scope>NUCLEOTIDE SEQUENCE [LARGE SCALE GENOMIC DNA]</scope>
    <source>
        <strain evidence="6">W106-1 / CGMCC3.15140</strain>
    </source>
</reference>
<dbReference type="InterPro" id="IPR036291">
    <property type="entry name" value="NAD(P)-bd_dom_sf"/>
</dbReference>
<dbReference type="SUPFAM" id="SSF51735">
    <property type="entry name" value="NAD(P)-binding Rossmann-fold domains"/>
    <property type="match status" value="1"/>
</dbReference>
<dbReference type="GeneID" id="19276141"/>
<dbReference type="Pfam" id="PF13460">
    <property type="entry name" value="NAD_binding_10"/>
    <property type="match status" value="1"/>
</dbReference>
<keyword evidence="3" id="KW-0560">Oxidoreductase</keyword>
<dbReference type="OMA" id="HPAKDPM"/>
<sequence>MAITVGIAGITGKFARLVVNHLLKETEVQIRGFCRNANKLPEETRTRPNITIIEGEATDVDKLRQFAQGCDVVVCCYMGDDNLMIDGQKLLIDACEVENVVRYVASDYSLDFTKLEYGRHPTKDPSKHIKEYLETKKTIKGVHILIGAFMETFWSSYFGVFDAKECTLSFYGSGHEVWESTTYDTAAHYTAAVAMDPGATGVLHFLGDRKSIHQIADELEQVYGKRPRLEHRGSLEELYTTMQAIARKDPANVYAYMALFYQYYCTNGQTYLKQELDNPRYPQVSPVTFKAFMQSHNLETLNEEYQTVGTGV</sequence>
<evidence type="ECO:0000256" key="3">
    <source>
        <dbReference type="ARBA" id="ARBA00023002"/>
    </source>
</evidence>
<gene>
    <name evidence="5" type="ORF">PFICI_11128</name>
</gene>
<dbReference type="PANTHER" id="PTHR47706">
    <property type="entry name" value="NMRA-LIKE FAMILY PROTEIN"/>
    <property type="match status" value="1"/>
</dbReference>
<dbReference type="OrthoDB" id="419598at2759"/>
<dbReference type="EMBL" id="KI912116">
    <property type="protein sequence ID" value="ETS77254.1"/>
    <property type="molecule type" value="Genomic_DNA"/>
</dbReference>
<evidence type="ECO:0000259" key="4">
    <source>
        <dbReference type="Pfam" id="PF13460"/>
    </source>
</evidence>
<evidence type="ECO:0000313" key="5">
    <source>
        <dbReference type="EMBL" id="ETS77254.1"/>
    </source>
</evidence>
<accession>W3WTZ5</accession>
<organism evidence="5 6">
    <name type="scientific">Pestalotiopsis fici (strain W106-1 / CGMCC3.15140)</name>
    <dbReference type="NCBI Taxonomy" id="1229662"/>
    <lineage>
        <taxon>Eukaryota</taxon>
        <taxon>Fungi</taxon>
        <taxon>Dikarya</taxon>
        <taxon>Ascomycota</taxon>
        <taxon>Pezizomycotina</taxon>
        <taxon>Sordariomycetes</taxon>
        <taxon>Xylariomycetidae</taxon>
        <taxon>Amphisphaeriales</taxon>
        <taxon>Sporocadaceae</taxon>
        <taxon>Pestalotiopsis</taxon>
    </lineage>
</organism>
<protein>
    <recommendedName>
        <fullName evidence="4">NAD(P)-binding domain-containing protein</fullName>
    </recommendedName>
</protein>
<proteinExistence type="inferred from homology"/>
<dbReference type="Proteomes" id="UP000030651">
    <property type="component" value="Unassembled WGS sequence"/>
</dbReference>
<keyword evidence="6" id="KW-1185">Reference proteome</keyword>
<dbReference type="Gene3D" id="3.40.50.720">
    <property type="entry name" value="NAD(P)-binding Rossmann-like Domain"/>
    <property type="match status" value="1"/>
</dbReference>
<dbReference type="RefSeq" id="XP_007837900.1">
    <property type="nucleotide sequence ID" value="XM_007839709.1"/>
</dbReference>
<evidence type="ECO:0000256" key="2">
    <source>
        <dbReference type="ARBA" id="ARBA00022857"/>
    </source>
</evidence>
<dbReference type="GO" id="GO:0016491">
    <property type="term" value="F:oxidoreductase activity"/>
    <property type="evidence" value="ECO:0007669"/>
    <property type="project" value="UniProtKB-KW"/>
</dbReference>
<dbReference type="InterPro" id="IPR016040">
    <property type="entry name" value="NAD(P)-bd_dom"/>
</dbReference>
<dbReference type="InParanoid" id="W3WTZ5"/>
<evidence type="ECO:0000313" key="6">
    <source>
        <dbReference type="Proteomes" id="UP000030651"/>
    </source>
</evidence>
<dbReference type="InterPro" id="IPR051609">
    <property type="entry name" value="NmrA/Isoflavone_reductase-like"/>
</dbReference>
<dbReference type="KEGG" id="pfy:PFICI_11128"/>
<name>W3WTZ5_PESFW</name>